<evidence type="ECO:0000256" key="1">
    <source>
        <dbReference type="ARBA" id="ARBA00023015"/>
    </source>
</evidence>
<dbReference type="InterPro" id="IPR001647">
    <property type="entry name" value="HTH_TetR"/>
</dbReference>
<dbReference type="PROSITE" id="PS50977">
    <property type="entry name" value="HTH_TETR_2"/>
    <property type="match status" value="1"/>
</dbReference>
<dbReference type="InterPro" id="IPR036271">
    <property type="entry name" value="Tet_transcr_reg_TetR-rel_C_sf"/>
</dbReference>
<keyword evidence="1" id="KW-0805">Transcription regulation</keyword>
<dbReference type="PANTHER" id="PTHR30055">
    <property type="entry name" value="HTH-TYPE TRANSCRIPTIONAL REGULATOR RUTR"/>
    <property type="match status" value="1"/>
</dbReference>
<proteinExistence type="predicted"/>
<name>A0ABY4RG96_9BACL</name>
<evidence type="ECO:0000256" key="4">
    <source>
        <dbReference type="PROSITE-ProRule" id="PRU00335"/>
    </source>
</evidence>
<organism evidence="6 7">
    <name type="scientific">Paenibacillus konkukensis</name>
    <dbReference type="NCBI Taxonomy" id="2020716"/>
    <lineage>
        <taxon>Bacteria</taxon>
        <taxon>Bacillati</taxon>
        <taxon>Bacillota</taxon>
        <taxon>Bacilli</taxon>
        <taxon>Bacillales</taxon>
        <taxon>Paenibacillaceae</taxon>
        <taxon>Paenibacillus</taxon>
    </lineage>
</organism>
<keyword evidence="2 4" id="KW-0238">DNA-binding</keyword>
<dbReference type="Gene3D" id="1.10.357.10">
    <property type="entry name" value="Tetracycline Repressor, domain 2"/>
    <property type="match status" value="1"/>
</dbReference>
<dbReference type="Proteomes" id="UP001057134">
    <property type="component" value="Chromosome"/>
</dbReference>
<feature type="DNA-binding region" description="H-T-H motif" evidence="4">
    <location>
        <begin position="36"/>
        <end position="55"/>
    </location>
</feature>
<evidence type="ECO:0000313" key="6">
    <source>
        <dbReference type="EMBL" id="UQZ81288.1"/>
    </source>
</evidence>
<evidence type="ECO:0000256" key="2">
    <source>
        <dbReference type="ARBA" id="ARBA00023125"/>
    </source>
</evidence>
<dbReference type="SUPFAM" id="SSF48498">
    <property type="entry name" value="Tetracyclin repressor-like, C-terminal domain"/>
    <property type="match status" value="1"/>
</dbReference>
<evidence type="ECO:0000256" key="3">
    <source>
        <dbReference type="ARBA" id="ARBA00023163"/>
    </source>
</evidence>
<reference evidence="6" key="1">
    <citation type="submission" date="2018-02" db="EMBL/GenBank/DDBJ databases">
        <authorList>
            <person name="Kim S.-K."/>
            <person name="Jung H.-I."/>
            <person name="Lee S.-W."/>
        </authorList>
    </citation>
    <scope>NUCLEOTIDE SEQUENCE</scope>
    <source>
        <strain evidence="6">SK3146</strain>
    </source>
</reference>
<dbReference type="SUPFAM" id="SSF46689">
    <property type="entry name" value="Homeodomain-like"/>
    <property type="match status" value="1"/>
</dbReference>
<evidence type="ECO:0000259" key="5">
    <source>
        <dbReference type="PROSITE" id="PS50977"/>
    </source>
</evidence>
<reference evidence="6" key="2">
    <citation type="journal article" date="2021" name="J Anim Sci Technol">
        <title>Complete genome sequence of Paenibacillus konkukensis sp. nov. SK3146 as a potential probiotic strain.</title>
        <authorList>
            <person name="Jung H.I."/>
            <person name="Park S."/>
            <person name="Niu K.M."/>
            <person name="Lee S.W."/>
            <person name="Kothari D."/>
            <person name="Yi K.J."/>
            <person name="Kim S.K."/>
        </authorList>
    </citation>
    <scope>NUCLEOTIDE SEQUENCE</scope>
    <source>
        <strain evidence="6">SK3146</strain>
    </source>
</reference>
<gene>
    <name evidence="6" type="primary">acrR_2</name>
    <name evidence="6" type="ORF">SK3146_00444</name>
</gene>
<keyword evidence="3" id="KW-0804">Transcription</keyword>
<dbReference type="InterPro" id="IPR050109">
    <property type="entry name" value="HTH-type_TetR-like_transc_reg"/>
</dbReference>
<keyword evidence="7" id="KW-1185">Reference proteome</keyword>
<dbReference type="Pfam" id="PF00440">
    <property type="entry name" value="TetR_N"/>
    <property type="match status" value="1"/>
</dbReference>
<sequence length="229" mass="26649">MPRNKEQNEEIRKQRKEAIIRGALKVYAEKGYAAAEIGEVAEQAGVARGLVYYYFKDKHSLFKELFMFMFDQSRKHVQSHFSGEGQILRMLEDFVRSMYNNMLGQTDSVLFFMRMRHDLRELFTPEELKNWSWHLDNMTVIRGMVKKGMEQGELRRMSPPLLATQYWGAMMHGMVYLRQSFLELQEKGMDPGQIRQEVRQDLEDAVACCMALLAPAAADCHPPKGEENV</sequence>
<dbReference type="RefSeq" id="WP_249863529.1">
    <property type="nucleotide sequence ID" value="NZ_CP027059.1"/>
</dbReference>
<dbReference type="PRINTS" id="PR00455">
    <property type="entry name" value="HTHTETR"/>
</dbReference>
<dbReference type="InterPro" id="IPR009057">
    <property type="entry name" value="Homeodomain-like_sf"/>
</dbReference>
<feature type="domain" description="HTH tetR-type" evidence="5">
    <location>
        <begin position="13"/>
        <end position="73"/>
    </location>
</feature>
<evidence type="ECO:0000313" key="7">
    <source>
        <dbReference type="Proteomes" id="UP001057134"/>
    </source>
</evidence>
<dbReference type="EMBL" id="CP027059">
    <property type="protein sequence ID" value="UQZ81288.1"/>
    <property type="molecule type" value="Genomic_DNA"/>
</dbReference>
<protein>
    <submittedName>
        <fullName evidence="6">HTH-type transcriptional regulator AcrR</fullName>
    </submittedName>
</protein>
<dbReference type="PANTHER" id="PTHR30055:SF234">
    <property type="entry name" value="HTH-TYPE TRANSCRIPTIONAL REGULATOR BETI"/>
    <property type="match status" value="1"/>
</dbReference>
<accession>A0ABY4RG96</accession>